<name>A0A2J8CIU6_VERDA</name>
<gene>
    <name evidence="1" type="ORF">BJF96_g595</name>
</gene>
<proteinExistence type="predicted"/>
<reference evidence="1 2" key="1">
    <citation type="submission" date="2017-12" db="EMBL/GenBank/DDBJ databases">
        <title>Comparative genomics yields insights into virulence evolution of Verticillium dahliae.</title>
        <authorList>
            <person name="Fan R."/>
            <person name="Armitage A.D."/>
            <person name="Cascant-Lopez E."/>
            <person name="Sobczyk M."/>
            <person name="Cockerton H.M."/>
            <person name="Harrison R.J."/>
        </authorList>
    </citation>
    <scope>NUCLEOTIDE SEQUENCE [LARGE SCALE GENOMIC DNA]</scope>
    <source>
        <strain evidence="1 2">12008</strain>
    </source>
</reference>
<sequence length="52" mass="5462">MGAMSLRTQLGLFYAMATSSLAAMVLAYGSYVTLASSAKQTQRAKAARDEAT</sequence>
<dbReference type="Proteomes" id="UP000236305">
    <property type="component" value="Unassembled WGS sequence"/>
</dbReference>
<evidence type="ECO:0000313" key="2">
    <source>
        <dbReference type="Proteomes" id="UP000236305"/>
    </source>
</evidence>
<dbReference type="EMBL" id="MPSH01000001">
    <property type="protein sequence ID" value="PNH36312.1"/>
    <property type="molecule type" value="Genomic_DNA"/>
</dbReference>
<organism evidence="1 2">
    <name type="scientific">Verticillium dahliae</name>
    <name type="common">Verticillium wilt</name>
    <dbReference type="NCBI Taxonomy" id="27337"/>
    <lineage>
        <taxon>Eukaryota</taxon>
        <taxon>Fungi</taxon>
        <taxon>Dikarya</taxon>
        <taxon>Ascomycota</taxon>
        <taxon>Pezizomycotina</taxon>
        <taxon>Sordariomycetes</taxon>
        <taxon>Hypocreomycetidae</taxon>
        <taxon>Glomerellales</taxon>
        <taxon>Plectosphaerellaceae</taxon>
        <taxon>Verticillium</taxon>
    </lineage>
</organism>
<accession>A0A2J8CIU6</accession>
<evidence type="ECO:0000313" key="1">
    <source>
        <dbReference type="EMBL" id="PNH36312.1"/>
    </source>
</evidence>
<comment type="caution">
    <text evidence="1">The sequence shown here is derived from an EMBL/GenBank/DDBJ whole genome shotgun (WGS) entry which is preliminary data.</text>
</comment>
<dbReference type="AlphaFoldDB" id="A0A2J8CIU6"/>
<protein>
    <submittedName>
        <fullName evidence="1">Uncharacterized protein</fullName>
    </submittedName>
</protein>